<evidence type="ECO:0000313" key="7">
    <source>
        <dbReference type="EMBL" id="BCL60497.1"/>
    </source>
</evidence>
<keyword evidence="1" id="KW-0813">Transport</keyword>
<evidence type="ECO:0000259" key="6">
    <source>
        <dbReference type="PROSITE" id="PS50893"/>
    </source>
</evidence>
<dbReference type="CDD" id="cd03214">
    <property type="entry name" value="ABC_Iron-Siderophores_B12_Hemin"/>
    <property type="match status" value="1"/>
</dbReference>
<protein>
    <submittedName>
        <fullName evidence="7">ABC transporter</fullName>
    </submittedName>
</protein>
<dbReference type="KEGG" id="dbk:DGMP_11900"/>
<evidence type="ECO:0000256" key="1">
    <source>
        <dbReference type="ARBA" id="ARBA00022448"/>
    </source>
</evidence>
<dbReference type="GO" id="GO:0005524">
    <property type="term" value="F:ATP binding"/>
    <property type="evidence" value="ECO:0007669"/>
    <property type="project" value="UniProtKB-KW"/>
</dbReference>
<dbReference type="InterPro" id="IPR003439">
    <property type="entry name" value="ABC_transporter-like_ATP-bd"/>
</dbReference>
<dbReference type="PANTHER" id="PTHR42794">
    <property type="entry name" value="HEMIN IMPORT ATP-BINDING PROTEIN HMUV"/>
    <property type="match status" value="1"/>
</dbReference>
<dbReference type="RefSeq" id="WP_228856620.1">
    <property type="nucleotide sequence ID" value="NZ_AP024086.1"/>
</dbReference>
<dbReference type="PROSITE" id="PS00211">
    <property type="entry name" value="ABC_TRANSPORTER_1"/>
    <property type="match status" value="1"/>
</dbReference>
<dbReference type="InterPro" id="IPR017871">
    <property type="entry name" value="ABC_transporter-like_CS"/>
</dbReference>
<feature type="domain" description="ABC transporter" evidence="6">
    <location>
        <begin position="6"/>
        <end position="242"/>
    </location>
</feature>
<proteinExistence type="predicted"/>
<dbReference type="FunFam" id="3.40.50.300:FF:000134">
    <property type="entry name" value="Iron-enterobactin ABC transporter ATP-binding protein"/>
    <property type="match status" value="1"/>
</dbReference>
<dbReference type="PANTHER" id="PTHR42794:SF1">
    <property type="entry name" value="HEMIN IMPORT ATP-BINDING PROTEIN HMUV"/>
    <property type="match status" value="1"/>
</dbReference>
<keyword evidence="3" id="KW-0067">ATP-binding</keyword>
<dbReference type="GO" id="GO:0016887">
    <property type="term" value="F:ATP hydrolysis activity"/>
    <property type="evidence" value="ECO:0007669"/>
    <property type="project" value="InterPro"/>
</dbReference>
<comment type="function">
    <text evidence="5">Part of the ABC transporter complex HmuTUV involved in hemin import. Responsible for energy coupling to the transport system.</text>
</comment>
<organism evidence="7 8">
    <name type="scientific">Desulfomarina profundi</name>
    <dbReference type="NCBI Taxonomy" id="2772557"/>
    <lineage>
        <taxon>Bacteria</taxon>
        <taxon>Pseudomonadati</taxon>
        <taxon>Thermodesulfobacteriota</taxon>
        <taxon>Desulfobulbia</taxon>
        <taxon>Desulfobulbales</taxon>
        <taxon>Desulfobulbaceae</taxon>
        <taxon>Desulfomarina</taxon>
    </lineage>
</organism>
<keyword evidence="8" id="KW-1185">Reference proteome</keyword>
<reference evidence="7" key="1">
    <citation type="submission" date="2020-09" db="EMBL/GenBank/DDBJ databases">
        <title>Desulfogranum mesoprofundum gen. nov., sp. nov., a novel mesophilic, sulfate-reducing chemolithoautotroph isolated from a deep-sea hydrothermal vent chimney in the Suiyo Seamount.</title>
        <authorList>
            <person name="Hashimoto Y."/>
            <person name="Nakagawa S."/>
        </authorList>
    </citation>
    <scope>NUCLEOTIDE SEQUENCE</scope>
    <source>
        <strain evidence="7">KT2</strain>
    </source>
</reference>
<evidence type="ECO:0000256" key="4">
    <source>
        <dbReference type="ARBA" id="ARBA00022967"/>
    </source>
</evidence>
<sequence>MSSTIFSIEDISFSYNDSLVLHDISLSLEKGKFYGIVGPNGCGKTTFLDLLIGNRKPDQGEIVFMGRKINDYPRKQLAHLIGLVPQEFSTGFEYTVEEIVLMGRHPYIPRFGSPSAEDWDHVKNAMETIGILDARNRQFTELSGGQKQRAVVARAFAQNTPVLLFDEATASLDIQYTLQIFNVAKKLVKTEKRTIIAVIHDLNLAAGYCDEILFMREGRIQHFGATRQVMSSENILDVFGVHANVSGRQQGGNLQINFHYGELS</sequence>
<evidence type="ECO:0000256" key="5">
    <source>
        <dbReference type="ARBA" id="ARBA00037066"/>
    </source>
</evidence>
<dbReference type="Proteomes" id="UP000826725">
    <property type="component" value="Chromosome"/>
</dbReference>
<keyword evidence="4" id="KW-1278">Translocase</keyword>
<name>A0A8D5FV79_9BACT</name>
<gene>
    <name evidence="7" type="ORF">DGMP_11900</name>
</gene>
<dbReference type="SMART" id="SM00382">
    <property type="entry name" value="AAA"/>
    <property type="match status" value="1"/>
</dbReference>
<dbReference type="PROSITE" id="PS50893">
    <property type="entry name" value="ABC_TRANSPORTER_2"/>
    <property type="match status" value="1"/>
</dbReference>
<evidence type="ECO:0000313" key="8">
    <source>
        <dbReference type="Proteomes" id="UP000826725"/>
    </source>
</evidence>
<dbReference type="InterPro" id="IPR003593">
    <property type="entry name" value="AAA+_ATPase"/>
</dbReference>
<evidence type="ECO:0000256" key="2">
    <source>
        <dbReference type="ARBA" id="ARBA00022741"/>
    </source>
</evidence>
<keyword evidence="2" id="KW-0547">Nucleotide-binding</keyword>
<dbReference type="Pfam" id="PF00005">
    <property type="entry name" value="ABC_tran"/>
    <property type="match status" value="1"/>
</dbReference>
<accession>A0A8D5FV79</accession>
<dbReference type="AlphaFoldDB" id="A0A8D5FV79"/>
<dbReference type="EMBL" id="AP024086">
    <property type="protein sequence ID" value="BCL60497.1"/>
    <property type="molecule type" value="Genomic_DNA"/>
</dbReference>
<evidence type="ECO:0000256" key="3">
    <source>
        <dbReference type="ARBA" id="ARBA00022840"/>
    </source>
</evidence>